<keyword evidence="2" id="KW-1185">Reference proteome</keyword>
<comment type="caution">
    <text evidence="1">The sequence shown here is derived from an EMBL/GenBank/DDBJ whole genome shotgun (WGS) entry which is preliminary data.</text>
</comment>
<gene>
    <name evidence="1" type="ORF">LCOR_10751.1</name>
</gene>
<accession>A0A068SFA4</accession>
<organism evidence="1 2">
    <name type="scientific">Lichtheimia corymbifera JMRC:FSU:9682</name>
    <dbReference type="NCBI Taxonomy" id="1263082"/>
    <lineage>
        <taxon>Eukaryota</taxon>
        <taxon>Fungi</taxon>
        <taxon>Fungi incertae sedis</taxon>
        <taxon>Mucoromycota</taxon>
        <taxon>Mucoromycotina</taxon>
        <taxon>Mucoromycetes</taxon>
        <taxon>Mucorales</taxon>
        <taxon>Lichtheimiaceae</taxon>
        <taxon>Lichtheimia</taxon>
    </lineage>
</organism>
<dbReference type="Proteomes" id="UP000027586">
    <property type="component" value="Unassembled WGS sequence"/>
</dbReference>
<evidence type="ECO:0000313" key="2">
    <source>
        <dbReference type="Proteomes" id="UP000027586"/>
    </source>
</evidence>
<sequence>MAAVVEQVAAVFSMGLDHGPFLSSLLVLHLALPQYYPQYAPLGYGLQGFCPYGRPSMVALQNILLICTCVTNLFDRF</sequence>
<dbReference type="AlphaFoldDB" id="A0A068SFA4"/>
<evidence type="ECO:0000313" key="1">
    <source>
        <dbReference type="EMBL" id="CDH59951.1"/>
    </source>
</evidence>
<dbReference type="EMBL" id="CBTN010000079">
    <property type="protein sequence ID" value="CDH59951.1"/>
    <property type="molecule type" value="Genomic_DNA"/>
</dbReference>
<protein>
    <submittedName>
        <fullName evidence="1">Uncharacterized protein</fullName>
    </submittedName>
</protein>
<name>A0A068SFA4_9FUNG</name>
<dbReference type="VEuPathDB" id="FungiDB:LCOR_10751.1"/>
<reference evidence="1" key="1">
    <citation type="submission" date="2013-08" db="EMBL/GenBank/DDBJ databases">
        <title>Gene expansion shapes genome architecture in the human pathogen Lichtheimia corymbifera: an evolutionary genomics analysis in the ancient terrestrial Mucorales (Mucoromycotina).</title>
        <authorList>
            <person name="Schwartze V.U."/>
            <person name="Winter S."/>
            <person name="Shelest E."/>
            <person name="Marcet-Houben M."/>
            <person name="Horn F."/>
            <person name="Wehner S."/>
            <person name="Hoffmann K."/>
            <person name="Riege K."/>
            <person name="Sammeth M."/>
            <person name="Nowrousian M."/>
            <person name="Valiante V."/>
            <person name="Linde J."/>
            <person name="Jacobsen I.D."/>
            <person name="Marz M."/>
            <person name="Brakhage A.A."/>
            <person name="Gabaldon T."/>
            <person name="Bocker S."/>
            <person name="Voigt K."/>
        </authorList>
    </citation>
    <scope>NUCLEOTIDE SEQUENCE [LARGE SCALE GENOMIC DNA]</scope>
    <source>
        <strain evidence="1">FSU 9682</strain>
    </source>
</reference>
<proteinExistence type="predicted"/>